<sequence>MNELHTHFSHLYPFFALWYDTPSDLVFRDQGCVLRKIKYEEGVQQGDVAGPLLFCLGLKPSLGRLLSDLQGKHEGKGCFIGVFMEDVSIVFLFSSTHYQDDSILHIWKVSAARLQEFGLTLHPGKSSVHSPLWRYMQQCPYTCLPGIVPSLTGFRLCGGANGTAAYERAHFQEKVDEAKALGKAIEEYGDPRGAHLLFHFCVLPKLVYLTRIMGDMMQRADWAAADRELGESWVRVMGFSPMEWGQVSEQAYLSQYQGGLGFTHFDTV</sequence>
<organism evidence="1">
    <name type="scientific">Chromera velia CCMP2878</name>
    <dbReference type="NCBI Taxonomy" id="1169474"/>
    <lineage>
        <taxon>Eukaryota</taxon>
        <taxon>Sar</taxon>
        <taxon>Alveolata</taxon>
        <taxon>Colpodellida</taxon>
        <taxon>Chromeraceae</taxon>
        <taxon>Chromera</taxon>
    </lineage>
</organism>
<gene>
    <name evidence="1" type="ORF">Cvel_23099</name>
</gene>
<name>A0A0G4GRR7_9ALVE</name>
<dbReference type="AlphaFoldDB" id="A0A0G4GRR7"/>
<reference evidence="1" key="1">
    <citation type="submission" date="2014-11" db="EMBL/GenBank/DDBJ databases">
        <authorList>
            <person name="Otto D Thomas"/>
            <person name="Naeem Raeece"/>
        </authorList>
    </citation>
    <scope>NUCLEOTIDE SEQUENCE</scope>
</reference>
<accession>A0A0G4GRR7</accession>
<evidence type="ECO:0000313" key="1">
    <source>
        <dbReference type="EMBL" id="CEM33270.1"/>
    </source>
</evidence>
<dbReference type="EMBL" id="CDMZ01001484">
    <property type="protein sequence ID" value="CEM33270.1"/>
    <property type="molecule type" value="Genomic_DNA"/>
</dbReference>
<dbReference type="PhylomeDB" id="A0A0G4GRR7"/>
<proteinExistence type="predicted"/>
<dbReference type="VEuPathDB" id="CryptoDB:Cvel_23099"/>
<protein>
    <submittedName>
        <fullName evidence="1">Uncharacterized protein</fullName>
    </submittedName>
</protein>